<comment type="caution">
    <text evidence="2">The sequence shown here is derived from an EMBL/GenBank/DDBJ whole genome shotgun (WGS) entry which is preliminary data.</text>
</comment>
<gene>
    <name evidence="2" type="ORF">FB468_2398</name>
</gene>
<accession>A0A542Y8E7</accession>
<organism evidence="2 3">
    <name type="scientific">Leucobacter komagatae</name>
    <dbReference type="NCBI Taxonomy" id="55969"/>
    <lineage>
        <taxon>Bacteria</taxon>
        <taxon>Bacillati</taxon>
        <taxon>Actinomycetota</taxon>
        <taxon>Actinomycetes</taxon>
        <taxon>Micrococcales</taxon>
        <taxon>Microbacteriaceae</taxon>
        <taxon>Leucobacter</taxon>
    </lineage>
</organism>
<dbReference type="AlphaFoldDB" id="A0A542Y8E7"/>
<dbReference type="EMBL" id="VFON01000001">
    <property type="protein sequence ID" value="TQL44341.1"/>
    <property type="molecule type" value="Genomic_DNA"/>
</dbReference>
<reference evidence="2 3" key="1">
    <citation type="submission" date="2019-06" db="EMBL/GenBank/DDBJ databases">
        <title>Sequencing the genomes of 1000 actinobacteria strains.</title>
        <authorList>
            <person name="Klenk H.-P."/>
        </authorList>
    </citation>
    <scope>NUCLEOTIDE SEQUENCE [LARGE SCALE GENOMIC DNA]</scope>
    <source>
        <strain evidence="2 3">DSM 8803</strain>
    </source>
</reference>
<sequence length="151" mass="16221">MAESHEIPEGVDENYENEAARAALLAFKETPDYEHLAAFLNSLREGYLVVDVTGTSTKKKGPRVRTIRSTKGQLVLPIFTSMAELRALAPTAGGGELKGAIMPAHSALSLITADRFVAAEFDKASAALVCLRKFIMLVLGDDEITAESLQA</sequence>
<dbReference type="InterPro" id="IPR009839">
    <property type="entry name" value="SseB_N"/>
</dbReference>
<evidence type="ECO:0000313" key="2">
    <source>
        <dbReference type="EMBL" id="TQL44341.1"/>
    </source>
</evidence>
<keyword evidence="3" id="KW-1185">Reference proteome</keyword>
<protein>
    <submittedName>
        <fullName evidence="2">Type III secretion system (T3SS) SseB-like protein</fullName>
    </submittedName>
</protein>
<name>A0A542Y8E7_9MICO</name>
<dbReference type="RefSeq" id="WP_141887541.1">
    <property type="nucleotide sequence ID" value="NZ_BAAAUY010000011.1"/>
</dbReference>
<proteinExistence type="predicted"/>
<dbReference type="Pfam" id="PF07179">
    <property type="entry name" value="SseB"/>
    <property type="match status" value="1"/>
</dbReference>
<evidence type="ECO:0000313" key="3">
    <source>
        <dbReference type="Proteomes" id="UP000319094"/>
    </source>
</evidence>
<feature type="domain" description="SseB protein N-terminal" evidence="1">
    <location>
        <begin position="21"/>
        <end position="111"/>
    </location>
</feature>
<evidence type="ECO:0000259" key="1">
    <source>
        <dbReference type="Pfam" id="PF07179"/>
    </source>
</evidence>
<dbReference type="STRING" id="55969.SD72_09855"/>
<dbReference type="Proteomes" id="UP000319094">
    <property type="component" value="Unassembled WGS sequence"/>
</dbReference>
<dbReference type="OrthoDB" id="4978618at2"/>